<dbReference type="InterPro" id="IPR011990">
    <property type="entry name" value="TPR-like_helical_dom_sf"/>
</dbReference>
<gene>
    <name evidence="2" type="ORF">PIOMA14_I_0785</name>
</gene>
<name>A0A0S3UIF0_PREIN</name>
<keyword evidence="1" id="KW-0732">Signal</keyword>
<proteinExistence type="predicted"/>
<dbReference type="Proteomes" id="UP000217431">
    <property type="component" value="Chromosome I"/>
</dbReference>
<dbReference type="RefSeq" id="WP_096405253.1">
    <property type="nucleotide sequence ID" value="NZ_AP014597.1"/>
</dbReference>
<protein>
    <submittedName>
        <fullName evidence="2">TPR domain protein</fullName>
    </submittedName>
</protein>
<organism evidence="2 3">
    <name type="scientific">Prevotella intermedia</name>
    <dbReference type="NCBI Taxonomy" id="28131"/>
    <lineage>
        <taxon>Bacteria</taxon>
        <taxon>Pseudomonadati</taxon>
        <taxon>Bacteroidota</taxon>
        <taxon>Bacteroidia</taxon>
        <taxon>Bacteroidales</taxon>
        <taxon>Prevotellaceae</taxon>
        <taxon>Prevotella</taxon>
    </lineage>
</organism>
<dbReference type="EMBL" id="AP014597">
    <property type="protein sequence ID" value="BAU17293.1"/>
    <property type="molecule type" value="Genomic_DNA"/>
</dbReference>
<reference evidence="2 3" key="1">
    <citation type="journal article" date="2016" name="DNA Res.">
        <title>The complete genome sequencing of Prevotella intermedia strain OMA14 and a subsequent fine-scale, intra-species genomic comparison reveal an unusual amplification of conjugative and mobile transposons and identify a novel Prevotella-lineage-specific repeat.</title>
        <authorList>
            <person name="Naito M."/>
            <person name="Ogura Y."/>
            <person name="Itoh T."/>
            <person name="Shoji M."/>
            <person name="Okamoto M."/>
            <person name="Hayashi T."/>
            <person name="Nakayama K."/>
        </authorList>
    </citation>
    <scope>NUCLEOTIDE SEQUENCE [LARGE SCALE GENOMIC DNA]</scope>
    <source>
        <strain evidence="2 3">OMA14</strain>
    </source>
</reference>
<dbReference type="AlphaFoldDB" id="A0A0S3UIF0"/>
<evidence type="ECO:0000313" key="3">
    <source>
        <dbReference type="Proteomes" id="UP000217431"/>
    </source>
</evidence>
<sequence>MRQNNLKKTLLYVLIFCPLLVLAQKKQIATARDLLKAGKELKKAEKSMRTLLEDSLNRTNTKIWVVLCDVLIKQYEQGNEKLYLKQKYDTAAFFSVTKRMYETMASFDSIDARLYTPTPIRPKYRARHAQLLNSIRPNLFNGGTYFIHTKDYNTAYDYFDNYIKSDKQSLFVGYDYEHKDALMPHAAYWAMYCGYKLKDTEKTMRHLRLAERDTSMLNFVRQYEADAYLVQKDTARYVKALQEGFKEYPNFAFFFPRLVEYYVKKGDNEMALHITNKALEADSTSVLFRFTKSTALLNLGRYKECIDICLQLIKENDKFADAYCNIGLAYFDQAIELAKMQQNRSKRAKINKLYETAMPYLEQYKKLAPKARDKWLAPLYTIYLNLNMGKEFDEIDRLRNENK</sequence>
<accession>A0A0S3UIF0</accession>
<dbReference type="STRING" id="28131.BWX40_04720"/>
<evidence type="ECO:0000256" key="1">
    <source>
        <dbReference type="SAM" id="SignalP"/>
    </source>
</evidence>
<feature type="chain" id="PRO_5006619904" evidence="1">
    <location>
        <begin position="24"/>
        <end position="403"/>
    </location>
</feature>
<dbReference type="SUPFAM" id="SSF48452">
    <property type="entry name" value="TPR-like"/>
    <property type="match status" value="1"/>
</dbReference>
<feature type="signal peptide" evidence="1">
    <location>
        <begin position="1"/>
        <end position="23"/>
    </location>
</feature>
<dbReference type="Gene3D" id="1.25.40.10">
    <property type="entry name" value="Tetratricopeptide repeat domain"/>
    <property type="match status" value="1"/>
</dbReference>
<evidence type="ECO:0000313" key="2">
    <source>
        <dbReference type="EMBL" id="BAU17293.1"/>
    </source>
</evidence>